<dbReference type="InterPro" id="IPR029068">
    <property type="entry name" value="Glyas_Bleomycin-R_OHBP_Dase"/>
</dbReference>
<dbReference type="InterPro" id="IPR009725">
    <property type="entry name" value="3_dmu_93_MTrfase"/>
</dbReference>
<keyword evidence="3" id="KW-1185">Reference proteome</keyword>
<accession>A0A5C1A543</accession>
<dbReference type="Pfam" id="PF06983">
    <property type="entry name" value="3-dmu-9_3-mt"/>
    <property type="match status" value="1"/>
</dbReference>
<organism evidence="2 3">
    <name type="scientific">Limnoglobus roseus</name>
    <dbReference type="NCBI Taxonomy" id="2598579"/>
    <lineage>
        <taxon>Bacteria</taxon>
        <taxon>Pseudomonadati</taxon>
        <taxon>Planctomycetota</taxon>
        <taxon>Planctomycetia</taxon>
        <taxon>Gemmatales</taxon>
        <taxon>Gemmataceae</taxon>
        <taxon>Limnoglobus</taxon>
    </lineage>
</organism>
<dbReference type="Gene3D" id="3.10.180.10">
    <property type="entry name" value="2,3-Dihydroxybiphenyl 1,2-Dioxygenase, domain 1"/>
    <property type="match status" value="1"/>
</dbReference>
<evidence type="ECO:0000313" key="2">
    <source>
        <dbReference type="EMBL" id="QEL14231.1"/>
    </source>
</evidence>
<dbReference type="PIRSF" id="PIRSF021700">
    <property type="entry name" value="3_dmu_93_MTrfase"/>
    <property type="match status" value="1"/>
</dbReference>
<dbReference type="CDD" id="cd06588">
    <property type="entry name" value="PhnB_like"/>
    <property type="match status" value="1"/>
</dbReference>
<feature type="domain" description="PhnB-like" evidence="1">
    <location>
        <begin position="2"/>
        <end position="118"/>
    </location>
</feature>
<evidence type="ECO:0000259" key="1">
    <source>
        <dbReference type="Pfam" id="PF06983"/>
    </source>
</evidence>
<dbReference type="SUPFAM" id="SSF54593">
    <property type="entry name" value="Glyoxalase/Bleomycin resistance protein/Dihydroxybiphenyl dioxygenase"/>
    <property type="match status" value="1"/>
</dbReference>
<name>A0A5C1A543_9BACT</name>
<sequence>MQKIIPFLWFDGQAEEAAKFYVTLLPDSRVNRVTRSPADTSSGPAGTVITVEFTLAGQRYIGLNGGPQFPFTEAVSFQILCEDQAEVDRLWTALTSDGGRESDCGWLKDRWGLSWQITPTRMMELLNDPDPARGRRAMEAMMTMQKLDIAALERAADGGLLNGSPP</sequence>
<dbReference type="OrthoDB" id="9806473at2"/>
<dbReference type="RefSeq" id="WP_149109139.1">
    <property type="nucleotide sequence ID" value="NZ_CP042425.1"/>
</dbReference>
<dbReference type="PANTHER" id="PTHR33990:SF2">
    <property type="entry name" value="PHNB-LIKE DOMAIN-CONTAINING PROTEIN"/>
    <property type="match status" value="1"/>
</dbReference>
<reference evidence="3" key="1">
    <citation type="submission" date="2019-08" db="EMBL/GenBank/DDBJ databases">
        <title>Limnoglobus roseus gen. nov., sp. nov., a novel freshwater planctomycete with a giant genome from the family Gemmataceae.</title>
        <authorList>
            <person name="Kulichevskaya I.S."/>
            <person name="Naumoff D.G."/>
            <person name="Miroshnikov K."/>
            <person name="Ivanova A."/>
            <person name="Philippov D.A."/>
            <person name="Hakobyan A."/>
            <person name="Rijpstra I.C."/>
            <person name="Sinninghe Damste J.S."/>
            <person name="Liesack W."/>
            <person name="Dedysh S.N."/>
        </authorList>
    </citation>
    <scope>NUCLEOTIDE SEQUENCE [LARGE SCALE GENOMIC DNA]</scope>
    <source>
        <strain evidence="3">PX52</strain>
    </source>
</reference>
<proteinExistence type="predicted"/>
<dbReference type="KEGG" id="lrs:PX52LOC_01101"/>
<dbReference type="EMBL" id="CP042425">
    <property type="protein sequence ID" value="QEL14231.1"/>
    <property type="molecule type" value="Genomic_DNA"/>
</dbReference>
<dbReference type="Proteomes" id="UP000324974">
    <property type="component" value="Chromosome"/>
</dbReference>
<gene>
    <name evidence="2" type="ORF">PX52LOC_01101</name>
</gene>
<dbReference type="PANTHER" id="PTHR33990">
    <property type="entry name" value="PROTEIN YJDN-RELATED"/>
    <property type="match status" value="1"/>
</dbReference>
<dbReference type="InterPro" id="IPR028973">
    <property type="entry name" value="PhnB-like"/>
</dbReference>
<dbReference type="AlphaFoldDB" id="A0A5C1A543"/>
<evidence type="ECO:0000313" key="3">
    <source>
        <dbReference type="Proteomes" id="UP000324974"/>
    </source>
</evidence>
<protein>
    <submittedName>
        <fullName evidence="2">VOC family protein</fullName>
    </submittedName>
</protein>